<name>A0A7X0DDV6_9HYPH</name>
<dbReference type="GO" id="GO:0003677">
    <property type="term" value="F:DNA binding"/>
    <property type="evidence" value="ECO:0007669"/>
    <property type="project" value="UniProtKB-KW"/>
</dbReference>
<dbReference type="EMBL" id="JACHEJ010000005">
    <property type="protein sequence ID" value="MBB6180501.1"/>
    <property type="molecule type" value="Genomic_DNA"/>
</dbReference>
<dbReference type="RefSeq" id="WP_172977793.1">
    <property type="nucleotide sequence ID" value="NZ_JACHEJ010000005.1"/>
</dbReference>
<comment type="caution">
    <text evidence="1">The sequence shown here is derived from an EMBL/GenBank/DDBJ whole genome shotgun (WGS) entry which is preliminary data.</text>
</comment>
<dbReference type="Proteomes" id="UP000535501">
    <property type="component" value="Unassembled WGS sequence"/>
</dbReference>
<proteinExistence type="predicted"/>
<accession>A0A7X0DDV6</accession>
<reference evidence="1 2" key="1">
    <citation type="submission" date="2020-08" db="EMBL/GenBank/DDBJ databases">
        <title>Genomic Encyclopedia of Type Strains, Phase IV (KMG-IV): sequencing the most valuable type-strain genomes for metagenomic binning, comparative biology and taxonomic classification.</title>
        <authorList>
            <person name="Goeker M."/>
        </authorList>
    </citation>
    <scope>NUCLEOTIDE SEQUENCE [LARGE SCALE GENOMIC DNA]</scope>
    <source>
        <strain evidence="1 2">DSM 102134</strain>
    </source>
</reference>
<evidence type="ECO:0000313" key="1">
    <source>
        <dbReference type="EMBL" id="MBB6180501.1"/>
    </source>
</evidence>
<gene>
    <name evidence="1" type="ORF">HNQ75_002480</name>
</gene>
<protein>
    <submittedName>
        <fullName evidence="1">DNA-binding protein YbaB</fullName>
    </submittedName>
</protein>
<evidence type="ECO:0000313" key="2">
    <source>
        <dbReference type="Proteomes" id="UP000535501"/>
    </source>
</evidence>
<dbReference type="AlphaFoldDB" id="A0A7X0DDV6"/>
<keyword evidence="2" id="KW-1185">Reference proteome</keyword>
<organism evidence="1 2">
    <name type="scientific">Pseudorhizobium flavum</name>
    <dbReference type="NCBI Taxonomy" id="1335061"/>
    <lineage>
        <taxon>Bacteria</taxon>
        <taxon>Pseudomonadati</taxon>
        <taxon>Pseudomonadota</taxon>
        <taxon>Alphaproteobacteria</taxon>
        <taxon>Hyphomicrobiales</taxon>
        <taxon>Rhizobiaceae</taxon>
        <taxon>Rhizobium/Agrobacterium group</taxon>
        <taxon>Pseudorhizobium</taxon>
    </lineage>
</organism>
<sequence>MSHDLDLPGAISEQMLSLFLEDNDLDTLTDVLVEALEEALVILQDEIGGETLH</sequence>
<keyword evidence="1" id="KW-0238">DNA-binding</keyword>